<dbReference type="SUPFAM" id="SSF53756">
    <property type="entry name" value="UDP-Glycosyltransferase/glycogen phosphorylase"/>
    <property type="match status" value="1"/>
</dbReference>
<organism evidence="2 3">
    <name type="scientific">Candidatus Thiomargarita nelsonii</name>
    <dbReference type="NCBI Taxonomy" id="1003181"/>
    <lineage>
        <taxon>Bacteria</taxon>
        <taxon>Pseudomonadati</taxon>
        <taxon>Pseudomonadota</taxon>
        <taxon>Gammaproteobacteria</taxon>
        <taxon>Thiotrichales</taxon>
        <taxon>Thiotrichaceae</taxon>
        <taxon>Thiomargarita</taxon>
    </lineage>
</organism>
<keyword evidence="2" id="KW-0808">Transferase</keyword>
<keyword evidence="3" id="KW-1185">Reference proteome</keyword>
<dbReference type="InterPro" id="IPR028098">
    <property type="entry name" value="Glyco_trans_4-like_N"/>
</dbReference>
<name>A0A0A6NZW4_9GAMM</name>
<evidence type="ECO:0000259" key="1">
    <source>
        <dbReference type="Pfam" id="PF13477"/>
    </source>
</evidence>
<dbReference type="Pfam" id="PF13477">
    <property type="entry name" value="Glyco_trans_4_2"/>
    <property type="match status" value="1"/>
</dbReference>
<evidence type="ECO:0000313" key="3">
    <source>
        <dbReference type="Proteomes" id="UP000076962"/>
    </source>
</evidence>
<feature type="non-terminal residue" evidence="2">
    <location>
        <position position="231"/>
    </location>
</feature>
<protein>
    <submittedName>
        <fullName evidence="2">Glycosyl transferase group 1, family protein</fullName>
    </submittedName>
</protein>
<proteinExistence type="predicted"/>
<dbReference type="Gene3D" id="3.40.50.2000">
    <property type="entry name" value="Glycogen Phosphorylase B"/>
    <property type="match status" value="2"/>
</dbReference>
<dbReference type="EMBL" id="LUTY01001588">
    <property type="protein sequence ID" value="OAD21499.1"/>
    <property type="molecule type" value="Genomic_DNA"/>
</dbReference>
<reference evidence="2 3" key="1">
    <citation type="submission" date="2016-05" db="EMBL/GenBank/DDBJ databases">
        <title>Single-cell genome of chain-forming Candidatus Thiomargarita nelsonii and comparison to other large sulfur-oxidizing bacteria.</title>
        <authorList>
            <person name="Winkel M."/>
            <person name="Salman V."/>
            <person name="Woyke T."/>
            <person name="Schulz-Vogt H."/>
            <person name="Richter M."/>
            <person name="Flood B."/>
            <person name="Bailey J."/>
            <person name="Amann R."/>
            <person name="Mussmann M."/>
        </authorList>
    </citation>
    <scope>NUCLEOTIDE SEQUENCE [LARGE SCALE GENOMIC DNA]</scope>
    <source>
        <strain evidence="2 3">THI036</strain>
    </source>
</reference>
<comment type="caution">
    <text evidence="2">The sequence shown here is derived from an EMBL/GenBank/DDBJ whole genome shotgun (WGS) entry which is preliminary data.</text>
</comment>
<accession>A0A0A6NZW4</accession>
<sequence length="231" mass="26360">MKILLFANTDWYLYNFRLPLAKYMREKGLEVILVSPPGSYGAKLEENGFRWISVPMERRSLNPWKEFKLLRHLIKLYAKEKPDLVHHFTIKNVVYGSLAARMAGIKPRVNAVTGLGHIFTSNGWLARLIRPIVSSLLRIAFQGDKSLLILQNPDDYQAFVNAGLVLPKDIRLIRGSGVDTERFQPSFQKRQGVFRVLLATRLLWEKGVGEYVEAAINLKSHNQAIEFLLAG</sequence>
<dbReference type="AlphaFoldDB" id="A0A0A6NZW4"/>
<feature type="domain" description="Glycosyltransferase subfamily 4-like N-terminal" evidence="1">
    <location>
        <begin position="2"/>
        <end position="138"/>
    </location>
</feature>
<dbReference type="Proteomes" id="UP000076962">
    <property type="component" value="Unassembled WGS sequence"/>
</dbReference>
<evidence type="ECO:0000313" key="2">
    <source>
        <dbReference type="EMBL" id="OAD21499.1"/>
    </source>
</evidence>
<dbReference type="GO" id="GO:0016757">
    <property type="term" value="F:glycosyltransferase activity"/>
    <property type="evidence" value="ECO:0007669"/>
    <property type="project" value="UniProtKB-ARBA"/>
</dbReference>
<gene>
    <name evidence="2" type="ORF">THIOM_002724</name>
</gene>